<dbReference type="OrthoDB" id="3229882at2759"/>
<feature type="non-terminal residue" evidence="2">
    <location>
        <position position="260"/>
    </location>
</feature>
<feature type="domain" description="Helitron helicase-like" evidence="1">
    <location>
        <begin position="26"/>
        <end position="163"/>
    </location>
</feature>
<dbReference type="STRING" id="685588.A0A067S3M9"/>
<evidence type="ECO:0000313" key="2">
    <source>
        <dbReference type="EMBL" id="KDR65411.1"/>
    </source>
</evidence>
<proteinExistence type="predicted"/>
<keyword evidence="3" id="KW-1185">Reference proteome</keyword>
<reference evidence="3" key="1">
    <citation type="journal article" date="2014" name="Proc. Natl. Acad. Sci. U.S.A.">
        <title>Extensive sampling of basidiomycete genomes demonstrates inadequacy of the white-rot/brown-rot paradigm for wood decay fungi.</title>
        <authorList>
            <person name="Riley R."/>
            <person name="Salamov A.A."/>
            <person name="Brown D.W."/>
            <person name="Nagy L.G."/>
            <person name="Floudas D."/>
            <person name="Held B.W."/>
            <person name="Levasseur A."/>
            <person name="Lombard V."/>
            <person name="Morin E."/>
            <person name="Otillar R."/>
            <person name="Lindquist E.A."/>
            <person name="Sun H."/>
            <person name="LaButti K.M."/>
            <person name="Schmutz J."/>
            <person name="Jabbour D."/>
            <person name="Luo H."/>
            <person name="Baker S.E."/>
            <person name="Pisabarro A.G."/>
            <person name="Walton J.D."/>
            <person name="Blanchette R.A."/>
            <person name="Henrissat B."/>
            <person name="Martin F."/>
            <person name="Cullen D."/>
            <person name="Hibbett D.S."/>
            <person name="Grigoriev I.V."/>
        </authorList>
    </citation>
    <scope>NUCLEOTIDE SEQUENCE [LARGE SCALE GENOMIC DNA]</scope>
    <source>
        <strain evidence="3">CBS 339.88</strain>
    </source>
</reference>
<dbReference type="AlphaFoldDB" id="A0A067S3M9"/>
<sequence length="260" mass="29524">MSMKALKVRALKHLEKEGMSLGIGHEEKPHILDDIDHVGGHVKGSLTNKKYMRNEIWSLMSFKGAPSWFITFSPADNRHPLCLYYADKDITFRPKLRMAKERDLLVLSNPVAAARFFDFLVKMVIKHVLGFESDLPGLYGETSAYYGTVEQQGRLTLHLHMMLWIKGVLSPQEIRDRIMKADSKFQAELVSYLEGCHQGEFLTGSMSDIRTKVPLNNTDTDGIHTILKPTDKNIQSQFEGYLDPTQTLPQSPPPKCNIVH</sequence>
<evidence type="ECO:0000313" key="3">
    <source>
        <dbReference type="Proteomes" id="UP000027222"/>
    </source>
</evidence>
<evidence type="ECO:0000259" key="1">
    <source>
        <dbReference type="Pfam" id="PF14214"/>
    </source>
</evidence>
<dbReference type="Pfam" id="PF14214">
    <property type="entry name" value="Helitron_like_N"/>
    <property type="match status" value="1"/>
</dbReference>
<dbReference type="InterPro" id="IPR025476">
    <property type="entry name" value="Helitron_helicase-like"/>
</dbReference>
<name>A0A067S3M9_GALM3</name>
<gene>
    <name evidence="2" type="ORF">GALMADRAFT_30876</name>
</gene>
<dbReference type="EMBL" id="KL142450">
    <property type="protein sequence ID" value="KDR65411.1"/>
    <property type="molecule type" value="Genomic_DNA"/>
</dbReference>
<organism evidence="2 3">
    <name type="scientific">Galerina marginata (strain CBS 339.88)</name>
    <dbReference type="NCBI Taxonomy" id="685588"/>
    <lineage>
        <taxon>Eukaryota</taxon>
        <taxon>Fungi</taxon>
        <taxon>Dikarya</taxon>
        <taxon>Basidiomycota</taxon>
        <taxon>Agaricomycotina</taxon>
        <taxon>Agaricomycetes</taxon>
        <taxon>Agaricomycetidae</taxon>
        <taxon>Agaricales</taxon>
        <taxon>Agaricineae</taxon>
        <taxon>Strophariaceae</taxon>
        <taxon>Galerina</taxon>
    </lineage>
</organism>
<dbReference type="Proteomes" id="UP000027222">
    <property type="component" value="Unassembled WGS sequence"/>
</dbReference>
<accession>A0A067S3M9</accession>
<protein>
    <recommendedName>
        <fullName evidence="1">Helitron helicase-like domain-containing protein</fullName>
    </recommendedName>
</protein>
<dbReference type="HOGENOM" id="CLU_1071796_0_0_1"/>